<sequence length="199" mass="23670">MFNFKYDFSKSLFGYVVYNHQTNLIDVITNSPEEFAGLLKNIVHSPYVSNKITRETRRIYNELLVCINMEDYEVLQQNELTYSQIIQNALLDEAVYLYAHMQKAIIDSLHELISIENLLPLLPVLSDLNNQIILDKNLVYKIKNHQEANLVIRNALRIYWFFNPETQNINLDQQKTQEYSKYLSLHQDQWKRIQAKRKN</sequence>
<proteinExistence type="predicted"/>
<reference evidence="1 2" key="1">
    <citation type="journal article" date="2020" name="Int. J. Syst. Evol. Microbiol.">
        <title>Ureaplasma miroungigenitalium sp. nov. isolated from northern elephant seals (Mirounga angustirostris) and Ureaplasma zalophigenitalium sp. nov. isolated from California sea lions (Zalophus californianus).</title>
        <authorList>
            <person name="Volokhov D.V."/>
            <person name="Gulland F.M."/>
            <person name="Gao Y."/>
            <person name="Chizhikov V.E."/>
        </authorList>
    </citation>
    <scope>NUCLEOTIDE SEQUENCE [LARGE SCALE GENOMIC DNA]</scope>
    <source>
        <strain evidence="1 2">CSL7644-GEN</strain>
    </source>
</reference>
<evidence type="ECO:0000313" key="2">
    <source>
        <dbReference type="Proteomes" id="UP001207252"/>
    </source>
</evidence>
<comment type="caution">
    <text evidence="1">The sequence shown here is derived from an EMBL/GenBank/DDBJ whole genome shotgun (WGS) entry which is preliminary data.</text>
</comment>
<evidence type="ECO:0000313" key="1">
    <source>
        <dbReference type="EMBL" id="MCV3754073.1"/>
    </source>
</evidence>
<keyword evidence="2" id="KW-1185">Reference proteome</keyword>
<dbReference type="Proteomes" id="UP001207252">
    <property type="component" value="Unassembled WGS sequence"/>
</dbReference>
<organism evidence="1 2">
    <name type="scientific">Ureaplasma zalophigenitalium</name>
    <dbReference type="NCBI Taxonomy" id="907723"/>
    <lineage>
        <taxon>Bacteria</taxon>
        <taxon>Bacillati</taxon>
        <taxon>Mycoplasmatota</taxon>
        <taxon>Mycoplasmoidales</taxon>
        <taxon>Mycoplasmoidaceae</taxon>
        <taxon>Ureaplasma</taxon>
    </lineage>
</organism>
<dbReference type="RefSeq" id="WP_263817877.1">
    <property type="nucleotide sequence ID" value="NZ_JAOXHJ010000003.1"/>
</dbReference>
<dbReference type="EMBL" id="JAOXHJ010000003">
    <property type="protein sequence ID" value="MCV3754073.1"/>
    <property type="molecule type" value="Genomic_DNA"/>
</dbReference>
<gene>
    <name evidence="1" type="ORF">OF365_01670</name>
</gene>
<accession>A0ABT3BP83</accession>
<name>A0ABT3BP83_9BACT</name>
<protein>
    <submittedName>
        <fullName evidence="1">Uncharacterized protein</fullName>
    </submittedName>
</protein>